<name>A0A679GS65_9GAMM</name>
<dbReference type="GO" id="GO:0008794">
    <property type="term" value="F:arsenate reductase (glutaredoxin) activity"/>
    <property type="evidence" value="ECO:0007669"/>
    <property type="project" value="UniProtKB-UniRule"/>
</dbReference>
<comment type="catalytic activity">
    <reaction evidence="4">
        <text>[glutaredoxin]-dithiol + arsenate + glutathione + H(+) = glutathionyl-S-S-[glutaredoxin] + arsenite + H2O</text>
        <dbReference type="Rhea" id="RHEA:22016"/>
        <dbReference type="Rhea" id="RHEA-COMP:10729"/>
        <dbReference type="Rhea" id="RHEA-COMP:17668"/>
        <dbReference type="ChEBI" id="CHEBI:15377"/>
        <dbReference type="ChEBI" id="CHEBI:15378"/>
        <dbReference type="ChEBI" id="CHEBI:29242"/>
        <dbReference type="ChEBI" id="CHEBI:29950"/>
        <dbReference type="ChEBI" id="CHEBI:48597"/>
        <dbReference type="ChEBI" id="CHEBI:57925"/>
        <dbReference type="ChEBI" id="CHEBI:146199"/>
        <dbReference type="EC" id="1.20.4.1"/>
    </reaction>
</comment>
<accession>A0A679GS65</accession>
<dbReference type="SUPFAM" id="SSF52833">
    <property type="entry name" value="Thioredoxin-like"/>
    <property type="match status" value="1"/>
</dbReference>
<dbReference type="PANTHER" id="PTHR30041">
    <property type="entry name" value="ARSENATE REDUCTASE"/>
    <property type="match status" value="1"/>
</dbReference>
<dbReference type="Gene3D" id="3.40.30.10">
    <property type="entry name" value="Glutaredoxin"/>
    <property type="match status" value="1"/>
</dbReference>
<dbReference type="PANTHER" id="PTHR30041:SF4">
    <property type="entry name" value="ARSENATE REDUCTASE"/>
    <property type="match status" value="1"/>
</dbReference>
<dbReference type="NCBIfam" id="TIGR00014">
    <property type="entry name" value="arsC"/>
    <property type="match status" value="1"/>
</dbReference>
<dbReference type="InterPro" id="IPR036249">
    <property type="entry name" value="Thioredoxin-like_sf"/>
</dbReference>
<gene>
    <name evidence="5" type="ORF">PtoMrB4_42760</name>
</gene>
<evidence type="ECO:0000256" key="4">
    <source>
        <dbReference type="RuleBase" id="RU362029"/>
    </source>
</evidence>
<sequence>MTEMTLYHNPRCSKSRGALELLEARGLTPTVVRYLETPPSPTELKTLLARLGIGARQLLRTGEEEYQSLGLADTGLSDDQLIDAMSQHPRLIERPILVVGDKAVVGRPPEKVLEILP</sequence>
<protein>
    <recommendedName>
        <fullName evidence="4">Arsenate reductase</fullName>
        <ecNumber evidence="4">1.20.4.1</ecNumber>
    </recommendedName>
</protein>
<dbReference type="InterPro" id="IPR006660">
    <property type="entry name" value="Arsenate_reductase-like"/>
</dbReference>
<dbReference type="Pfam" id="PF03960">
    <property type="entry name" value="ArsC"/>
    <property type="match status" value="1"/>
</dbReference>
<dbReference type="PROSITE" id="PS51353">
    <property type="entry name" value="ARSC"/>
    <property type="match status" value="1"/>
</dbReference>
<organism evidence="5 6">
    <name type="scientific">Metapseudomonas otitidis</name>
    <dbReference type="NCBI Taxonomy" id="319939"/>
    <lineage>
        <taxon>Bacteria</taxon>
        <taxon>Pseudomonadati</taxon>
        <taxon>Pseudomonadota</taxon>
        <taxon>Gammaproteobacteria</taxon>
        <taxon>Pseudomonadales</taxon>
        <taxon>Pseudomonadaceae</taxon>
        <taxon>Metapseudomonas</taxon>
    </lineage>
</organism>
<dbReference type="AlphaFoldDB" id="A0A679GS65"/>
<evidence type="ECO:0000256" key="2">
    <source>
        <dbReference type="ARBA" id="ARBA00023002"/>
    </source>
</evidence>
<evidence type="ECO:0000256" key="3">
    <source>
        <dbReference type="PROSITE-ProRule" id="PRU01282"/>
    </source>
</evidence>
<dbReference type="KEGG" id="poj:PtoMrB4_42760"/>
<dbReference type="EMBL" id="AP022642">
    <property type="protein sequence ID" value="BCA30299.1"/>
    <property type="molecule type" value="Genomic_DNA"/>
</dbReference>
<dbReference type="InterPro" id="IPR006659">
    <property type="entry name" value="Arsenate_reductase"/>
</dbReference>
<dbReference type="CDD" id="cd03034">
    <property type="entry name" value="ArsC_ArsC"/>
    <property type="match status" value="1"/>
</dbReference>
<evidence type="ECO:0000256" key="1">
    <source>
        <dbReference type="ARBA" id="ARBA00007198"/>
    </source>
</evidence>
<proteinExistence type="inferred from homology"/>
<keyword evidence="2 4" id="KW-0560">Oxidoreductase</keyword>
<reference evidence="5 6" key="1">
    <citation type="journal article" date="2020" name="Microbiol. Resour. Announc.">
        <title>Complete genome sequence of Pseudomonas otitidis strain MrB4, isolated from Lake Biwa in Japan.</title>
        <authorList>
            <person name="Miyazaki K."/>
            <person name="Hase E."/>
            <person name="Maruya T."/>
        </authorList>
    </citation>
    <scope>NUCLEOTIDE SEQUENCE [LARGE SCALE GENOMIC DNA]</scope>
    <source>
        <strain evidence="5 6">MrB4</strain>
    </source>
</reference>
<comment type="similarity">
    <text evidence="1 3 4">Belongs to the ArsC family.</text>
</comment>
<dbReference type="Proteomes" id="UP000501237">
    <property type="component" value="Chromosome"/>
</dbReference>
<dbReference type="RefSeq" id="WP_172434426.1">
    <property type="nucleotide sequence ID" value="NZ_AP022642.1"/>
</dbReference>
<evidence type="ECO:0000313" key="5">
    <source>
        <dbReference type="EMBL" id="BCA30299.1"/>
    </source>
</evidence>
<dbReference type="GeneID" id="57399494"/>
<evidence type="ECO:0000313" key="6">
    <source>
        <dbReference type="Proteomes" id="UP000501237"/>
    </source>
</evidence>
<dbReference type="EC" id="1.20.4.1" evidence="4"/>